<dbReference type="PANTHER" id="PTHR46896">
    <property type="entry name" value="SENTRIN-SPECIFIC PROTEASE"/>
    <property type="match status" value="1"/>
</dbReference>
<dbReference type="AlphaFoldDB" id="A0ABD2Q277"/>
<reference evidence="7 8" key="1">
    <citation type="submission" date="2024-11" db="EMBL/GenBank/DDBJ databases">
        <title>Adaptive evolution of stress response genes in parasites aligns with host niche diversity.</title>
        <authorList>
            <person name="Hahn C."/>
            <person name="Resl P."/>
        </authorList>
    </citation>
    <scope>NUCLEOTIDE SEQUENCE [LARGE SCALE GENOMIC DNA]</scope>
    <source>
        <strain evidence="7">EGGRZ-B1_66</strain>
        <tissue evidence="7">Body</tissue>
    </source>
</reference>
<dbReference type="Gene3D" id="3.40.395.10">
    <property type="entry name" value="Adenoviral Proteinase, Chain A"/>
    <property type="match status" value="2"/>
</dbReference>
<evidence type="ECO:0000313" key="7">
    <source>
        <dbReference type="EMBL" id="KAL3313257.1"/>
    </source>
</evidence>
<dbReference type="PANTHER" id="PTHR46896:SF3">
    <property type="entry name" value="FI06413P-RELATED"/>
    <property type="match status" value="1"/>
</dbReference>
<evidence type="ECO:0000256" key="2">
    <source>
        <dbReference type="ARBA" id="ARBA00022553"/>
    </source>
</evidence>
<keyword evidence="3 7" id="KW-0645">Protease</keyword>
<name>A0ABD2Q277_9PLAT</name>
<dbReference type="InterPro" id="IPR003653">
    <property type="entry name" value="Peptidase_C48_C"/>
</dbReference>
<accession>A0ABD2Q277</accession>
<evidence type="ECO:0000256" key="1">
    <source>
        <dbReference type="ARBA" id="ARBA00005234"/>
    </source>
</evidence>
<proteinExistence type="inferred from homology"/>
<protein>
    <submittedName>
        <fullName evidence="7">Sentrin-specific protease 6</fullName>
    </submittedName>
</protein>
<comment type="similarity">
    <text evidence="1">Belongs to the peptidase C48 family.</text>
</comment>
<evidence type="ECO:0000256" key="3">
    <source>
        <dbReference type="ARBA" id="ARBA00022670"/>
    </source>
</evidence>
<sequence length="402" mass="45660">MIRPNENLKQSICEYFPAVKSEFKWLFIFLHNGPQFNESHFEKLWKLLKVNSVEAQKYSKTSAINLLNNNLVPVDQLLKNGRKRPASPLANSEPTKKVAVKKISAISSKCLKLLPMSNTIVSFYFRYHSHKTVQASPAMIQARPEPMKHIPNDEVIVLDDEEEHEQSKEEEKSNFEPDYQPPITLATTICTQPVFEDKPFLLNYQSINLTDEEIFCLQPLTFVNDNLINFYLRYLYAERLTESQKTQTYFFNCFFYTRLSQTLQVVAPIPKQTNSDNLLKLVVSEVSQTLVPVTTTTTNNQVSVISAPLITNNNQVAVVSTPVIATFESVVSVTKPTTAQSGSDRVLRSSGLPAPSPHVIISVPDLPQSLDEKKILHSKIATWTKKVDIFERDFVIIPINEK</sequence>
<dbReference type="GO" id="GO:0006508">
    <property type="term" value="P:proteolysis"/>
    <property type="evidence" value="ECO:0007669"/>
    <property type="project" value="UniProtKB-KW"/>
</dbReference>
<organism evidence="7 8">
    <name type="scientific">Cichlidogyrus casuarinus</name>
    <dbReference type="NCBI Taxonomy" id="1844966"/>
    <lineage>
        <taxon>Eukaryota</taxon>
        <taxon>Metazoa</taxon>
        <taxon>Spiralia</taxon>
        <taxon>Lophotrochozoa</taxon>
        <taxon>Platyhelminthes</taxon>
        <taxon>Monogenea</taxon>
        <taxon>Monopisthocotylea</taxon>
        <taxon>Dactylogyridea</taxon>
        <taxon>Ancyrocephalidae</taxon>
        <taxon>Cichlidogyrus</taxon>
    </lineage>
</organism>
<dbReference type="GO" id="GO:0008233">
    <property type="term" value="F:peptidase activity"/>
    <property type="evidence" value="ECO:0007669"/>
    <property type="project" value="UniProtKB-KW"/>
</dbReference>
<gene>
    <name evidence="7" type="primary">SENP6_1</name>
    <name evidence="7" type="ORF">Ciccas_008139</name>
</gene>
<dbReference type="InterPro" id="IPR038765">
    <property type="entry name" value="Papain-like_cys_pep_sf"/>
</dbReference>
<keyword evidence="4" id="KW-0833">Ubl conjugation pathway</keyword>
<dbReference type="Proteomes" id="UP001626550">
    <property type="component" value="Unassembled WGS sequence"/>
</dbReference>
<dbReference type="Pfam" id="PF02902">
    <property type="entry name" value="Peptidase_C48"/>
    <property type="match status" value="1"/>
</dbReference>
<evidence type="ECO:0000256" key="5">
    <source>
        <dbReference type="ARBA" id="ARBA00022801"/>
    </source>
</evidence>
<comment type="caution">
    <text evidence="7">The sequence shown here is derived from an EMBL/GenBank/DDBJ whole genome shotgun (WGS) entry which is preliminary data.</text>
</comment>
<evidence type="ECO:0000313" key="8">
    <source>
        <dbReference type="Proteomes" id="UP001626550"/>
    </source>
</evidence>
<dbReference type="EMBL" id="JBJKFK010001373">
    <property type="protein sequence ID" value="KAL3313257.1"/>
    <property type="molecule type" value="Genomic_DNA"/>
</dbReference>
<keyword evidence="2" id="KW-0597">Phosphoprotein</keyword>
<keyword evidence="5" id="KW-0378">Hydrolase</keyword>
<dbReference type="InterPro" id="IPR051947">
    <property type="entry name" value="Sentrin-specific_protease"/>
</dbReference>
<evidence type="ECO:0000259" key="6">
    <source>
        <dbReference type="PROSITE" id="PS50600"/>
    </source>
</evidence>
<keyword evidence="8" id="KW-1185">Reference proteome</keyword>
<dbReference type="PROSITE" id="PS50600">
    <property type="entry name" value="ULP_PROTEASE"/>
    <property type="match status" value="1"/>
</dbReference>
<dbReference type="SUPFAM" id="SSF54001">
    <property type="entry name" value="Cysteine proteinases"/>
    <property type="match status" value="1"/>
</dbReference>
<evidence type="ECO:0000256" key="4">
    <source>
        <dbReference type="ARBA" id="ARBA00022786"/>
    </source>
</evidence>
<feature type="domain" description="Ubiquitin-like protease family profile" evidence="6">
    <location>
        <begin position="207"/>
        <end position="402"/>
    </location>
</feature>